<accession>A0A1J5QVH4</accession>
<sequence length="204" mass="22220">MADRCDADRLRAVVAGVHFEAHVAPRLELVEAAVDDRVAVEVQGTAVGGDDAAAAGCRVDFDDAAVRGHRVRLHVAAHFAREVLHAALDRVERVAQRDERILVRLVLRRRTVGDEFMARCGDVDAHAVVPPLVVVAVVTRDRDAAAVQVREHAVKVRDALAHLGVQRRAGLDVEVGDDRFDVHGGRPFRLPRSLDCAPRGGRAR</sequence>
<reference evidence="1" key="1">
    <citation type="submission" date="2016-10" db="EMBL/GenBank/DDBJ databases">
        <title>Sequence of Gallionella enrichment culture.</title>
        <authorList>
            <person name="Poehlein A."/>
            <person name="Muehling M."/>
            <person name="Daniel R."/>
        </authorList>
    </citation>
    <scope>NUCLEOTIDE SEQUENCE</scope>
</reference>
<name>A0A1J5QVH4_9ZZZZ</name>
<evidence type="ECO:0000313" key="1">
    <source>
        <dbReference type="EMBL" id="OIQ83863.1"/>
    </source>
</evidence>
<dbReference type="EMBL" id="MLJW01000666">
    <property type="protein sequence ID" value="OIQ83863.1"/>
    <property type="molecule type" value="Genomic_DNA"/>
</dbReference>
<dbReference type="AlphaFoldDB" id="A0A1J5QVH4"/>
<proteinExistence type="predicted"/>
<comment type="caution">
    <text evidence="1">The sequence shown here is derived from an EMBL/GenBank/DDBJ whole genome shotgun (WGS) entry which is preliminary data.</text>
</comment>
<protein>
    <submittedName>
        <fullName evidence="1">Uncharacterized protein</fullName>
    </submittedName>
</protein>
<gene>
    <name evidence="1" type="ORF">GALL_343360</name>
</gene>
<organism evidence="1">
    <name type="scientific">mine drainage metagenome</name>
    <dbReference type="NCBI Taxonomy" id="410659"/>
    <lineage>
        <taxon>unclassified sequences</taxon>
        <taxon>metagenomes</taxon>
        <taxon>ecological metagenomes</taxon>
    </lineage>
</organism>